<dbReference type="PANTHER" id="PTHR16768">
    <property type="entry name" value="DOWN REGULATED IN RENAL CARCINOMA 1/TU3A"/>
    <property type="match status" value="1"/>
</dbReference>
<name>A0AAN8S8W2_POLSC</name>
<proteinExistence type="predicted"/>
<dbReference type="PANTHER" id="PTHR16768:SF5">
    <property type="entry name" value="FI14214P"/>
    <property type="match status" value="1"/>
</dbReference>
<comment type="caution">
    <text evidence="4">The sequence shown here is derived from an EMBL/GenBank/DDBJ whole genome shotgun (WGS) entry which is preliminary data.</text>
</comment>
<evidence type="ECO:0008006" key="7">
    <source>
        <dbReference type="Google" id="ProtNLM"/>
    </source>
</evidence>
<evidence type="ECO:0000313" key="4">
    <source>
        <dbReference type="EMBL" id="KAK6639814.1"/>
    </source>
</evidence>
<dbReference type="EMBL" id="JAWJWF010000003">
    <property type="protein sequence ID" value="KAK6635052.1"/>
    <property type="molecule type" value="Genomic_DNA"/>
</dbReference>
<dbReference type="Proteomes" id="UP001359485">
    <property type="component" value="Unassembled WGS sequence"/>
</dbReference>
<dbReference type="InterPro" id="IPR009533">
    <property type="entry name" value="FAM107"/>
</dbReference>
<evidence type="ECO:0000313" key="6">
    <source>
        <dbReference type="Proteomes" id="UP001372834"/>
    </source>
</evidence>
<organism evidence="4 6">
    <name type="scientific">Polyplax serrata</name>
    <name type="common">Common mouse louse</name>
    <dbReference type="NCBI Taxonomy" id="468196"/>
    <lineage>
        <taxon>Eukaryota</taxon>
        <taxon>Metazoa</taxon>
        <taxon>Ecdysozoa</taxon>
        <taxon>Arthropoda</taxon>
        <taxon>Hexapoda</taxon>
        <taxon>Insecta</taxon>
        <taxon>Pterygota</taxon>
        <taxon>Neoptera</taxon>
        <taxon>Paraneoptera</taxon>
        <taxon>Psocodea</taxon>
        <taxon>Troctomorpha</taxon>
        <taxon>Phthiraptera</taxon>
        <taxon>Anoplura</taxon>
        <taxon>Polyplacidae</taxon>
        <taxon>Polyplax</taxon>
    </lineage>
</organism>
<protein>
    <recommendedName>
        <fullName evidence="7">Protein FAM107B</fullName>
    </recommendedName>
</protein>
<sequence>MSLTRSLMITESSLKEVKEKNRLNNIPHPPALPMGPLVDSQGLILPRKVFNPCLDSKDRQDLHKELLFNQRIGKNVLNQKSELQRALEKHKDVQSRRVLENEKNQNKSLLERVIEERARRIESMEKKEEATSRLPEFMQVHAKLKSSSKDSK</sequence>
<keyword evidence="5" id="KW-1185">Reference proteome</keyword>
<dbReference type="Pfam" id="PF06625">
    <property type="entry name" value="DUF1151"/>
    <property type="match status" value="1"/>
</dbReference>
<feature type="coiled-coil region" evidence="2">
    <location>
        <begin position="96"/>
        <end position="127"/>
    </location>
</feature>
<evidence type="ECO:0000256" key="2">
    <source>
        <dbReference type="SAM" id="Coils"/>
    </source>
</evidence>
<evidence type="ECO:0000313" key="3">
    <source>
        <dbReference type="EMBL" id="KAK6635052.1"/>
    </source>
</evidence>
<keyword evidence="1 2" id="KW-0175">Coiled coil</keyword>
<dbReference type="AlphaFoldDB" id="A0AAN8S8W2"/>
<evidence type="ECO:0000313" key="5">
    <source>
        <dbReference type="Proteomes" id="UP001359485"/>
    </source>
</evidence>
<dbReference type="Proteomes" id="UP001372834">
    <property type="component" value="Unassembled WGS sequence"/>
</dbReference>
<reference evidence="4 6" key="1">
    <citation type="submission" date="2023-10" db="EMBL/GenBank/DDBJ databases">
        <title>Genomes of two closely related lineages of the louse Polyplax serrata with different host specificities.</title>
        <authorList>
            <person name="Martinu J."/>
            <person name="Tarabai H."/>
            <person name="Stefka J."/>
            <person name="Hypsa V."/>
        </authorList>
    </citation>
    <scope>NUCLEOTIDE SEQUENCE [LARGE SCALE GENOMIC DNA]</scope>
    <source>
        <strain evidence="3">98ZLc_SE</strain>
        <strain evidence="4">HR10_N</strain>
    </source>
</reference>
<accession>A0AAN8S8W2</accession>
<evidence type="ECO:0000256" key="1">
    <source>
        <dbReference type="ARBA" id="ARBA00023054"/>
    </source>
</evidence>
<dbReference type="EMBL" id="JAWJWE010000003">
    <property type="protein sequence ID" value="KAK6639814.1"/>
    <property type="molecule type" value="Genomic_DNA"/>
</dbReference>
<gene>
    <name evidence="4" type="ORF">RUM43_008089</name>
    <name evidence="3" type="ORF">RUM44_000301</name>
</gene>